<feature type="compositionally biased region" description="Low complexity" evidence="1">
    <location>
        <begin position="293"/>
        <end position="305"/>
    </location>
</feature>
<feature type="region of interest" description="Disordered" evidence="1">
    <location>
        <begin position="278"/>
        <end position="330"/>
    </location>
</feature>
<feature type="transmembrane region" description="Helical" evidence="2">
    <location>
        <begin position="20"/>
        <end position="42"/>
    </location>
</feature>
<comment type="caution">
    <text evidence="3">The sequence shown here is derived from an EMBL/GenBank/DDBJ whole genome shotgun (WGS) entry which is preliminary data.</text>
</comment>
<keyword evidence="2" id="KW-0472">Membrane</keyword>
<reference evidence="3" key="1">
    <citation type="submission" date="2023-03" db="EMBL/GenBank/DDBJ databases">
        <title>Massive genome expansion in bonnet fungi (Mycena s.s.) driven by repeated elements and novel gene families across ecological guilds.</title>
        <authorList>
            <consortium name="Lawrence Berkeley National Laboratory"/>
            <person name="Harder C.B."/>
            <person name="Miyauchi S."/>
            <person name="Viragh M."/>
            <person name="Kuo A."/>
            <person name="Thoen E."/>
            <person name="Andreopoulos B."/>
            <person name="Lu D."/>
            <person name="Skrede I."/>
            <person name="Drula E."/>
            <person name="Henrissat B."/>
            <person name="Morin E."/>
            <person name="Kohler A."/>
            <person name="Barry K."/>
            <person name="LaButti K."/>
            <person name="Morin E."/>
            <person name="Salamov A."/>
            <person name="Lipzen A."/>
            <person name="Mereny Z."/>
            <person name="Hegedus B."/>
            <person name="Baldrian P."/>
            <person name="Stursova M."/>
            <person name="Weitz H."/>
            <person name="Taylor A."/>
            <person name="Grigoriev I.V."/>
            <person name="Nagy L.G."/>
            <person name="Martin F."/>
            <person name="Kauserud H."/>
        </authorList>
    </citation>
    <scope>NUCLEOTIDE SEQUENCE</scope>
    <source>
        <strain evidence="3">9144</strain>
    </source>
</reference>
<proteinExistence type="predicted"/>
<keyword evidence="2" id="KW-0812">Transmembrane</keyword>
<dbReference type="AlphaFoldDB" id="A0AAD6YLE3"/>
<evidence type="ECO:0000313" key="4">
    <source>
        <dbReference type="Proteomes" id="UP001219525"/>
    </source>
</evidence>
<keyword evidence="2" id="KW-1133">Transmembrane helix</keyword>
<feature type="transmembrane region" description="Helical" evidence="2">
    <location>
        <begin position="245"/>
        <end position="267"/>
    </location>
</feature>
<feature type="transmembrane region" description="Helical" evidence="2">
    <location>
        <begin position="95"/>
        <end position="118"/>
    </location>
</feature>
<organism evidence="3 4">
    <name type="scientific">Mycena pura</name>
    <dbReference type="NCBI Taxonomy" id="153505"/>
    <lineage>
        <taxon>Eukaryota</taxon>
        <taxon>Fungi</taxon>
        <taxon>Dikarya</taxon>
        <taxon>Basidiomycota</taxon>
        <taxon>Agaricomycotina</taxon>
        <taxon>Agaricomycetes</taxon>
        <taxon>Agaricomycetidae</taxon>
        <taxon>Agaricales</taxon>
        <taxon>Marasmiineae</taxon>
        <taxon>Mycenaceae</taxon>
        <taxon>Mycena</taxon>
    </lineage>
</organism>
<dbReference type="Proteomes" id="UP001219525">
    <property type="component" value="Unassembled WGS sequence"/>
</dbReference>
<feature type="transmembrane region" description="Helical" evidence="2">
    <location>
        <begin position="49"/>
        <end position="67"/>
    </location>
</feature>
<evidence type="ECO:0000313" key="3">
    <source>
        <dbReference type="EMBL" id="KAJ7222514.1"/>
    </source>
</evidence>
<protein>
    <submittedName>
        <fullName evidence="3">Uncharacterized protein</fullName>
    </submittedName>
</protein>
<dbReference type="EMBL" id="JARJCW010000007">
    <property type="protein sequence ID" value="KAJ7222514.1"/>
    <property type="molecule type" value="Genomic_DNA"/>
</dbReference>
<gene>
    <name evidence="3" type="ORF">GGX14DRAFT_428971</name>
</gene>
<feature type="transmembrane region" description="Helical" evidence="2">
    <location>
        <begin position="130"/>
        <end position="149"/>
    </location>
</feature>
<evidence type="ECO:0000256" key="1">
    <source>
        <dbReference type="SAM" id="MobiDB-lite"/>
    </source>
</evidence>
<name>A0AAD6YLE3_9AGAR</name>
<keyword evidence="4" id="KW-1185">Reference proteome</keyword>
<feature type="transmembrane region" description="Helical" evidence="2">
    <location>
        <begin position="169"/>
        <end position="192"/>
    </location>
</feature>
<feature type="transmembrane region" description="Helical" evidence="2">
    <location>
        <begin position="212"/>
        <end position="233"/>
    </location>
</feature>
<sequence>MSSDDLELFSLRDDYFNFTLVQIFCNGVYSVVFFIALYGMIFKRKTHKLLVAVIILMYILATIQTGIDWANLRVSFVDNGASPGDVVNSLLQETYLWTVAPASMLVANTFLADCVLIFRCFAIWNHNWRVVVLPIMSTLGGTTLGVLVVDQTARYVASGGDPNSFVDFAIPYIAMCLATTLLATTLIVFRIVWLTRARAGAGTGALSAYRVVIEMVVESALLYAVTLIVYLALLFGPPTSNSDGYAQAILVHMTGIAPTLIVARVSFGLARPSSSWQRTSKRTDYSTGKSESESGATATASTELSKNMQFSANEDIESRSVGAGDMKEHV</sequence>
<evidence type="ECO:0000256" key="2">
    <source>
        <dbReference type="SAM" id="Phobius"/>
    </source>
</evidence>
<accession>A0AAD6YLE3</accession>